<protein>
    <recommendedName>
        <fullName evidence="2">BRCT domain-containing protein</fullName>
    </recommendedName>
</protein>
<dbReference type="InterPro" id="IPR001357">
    <property type="entry name" value="BRCT_dom"/>
</dbReference>
<accession>A0A8J5YAA8</accession>
<dbReference type="PANTHER" id="PTHR15321:SF3">
    <property type="entry name" value="TP53-BINDING PROTEIN 1"/>
    <property type="match status" value="1"/>
</dbReference>
<evidence type="ECO:0000313" key="4">
    <source>
        <dbReference type="Proteomes" id="UP000701853"/>
    </source>
</evidence>
<evidence type="ECO:0000313" key="3">
    <source>
        <dbReference type="EMBL" id="KAG8480734.1"/>
    </source>
</evidence>
<dbReference type="InterPro" id="IPR047252">
    <property type="entry name" value="TP53BP1-like"/>
</dbReference>
<dbReference type="AlphaFoldDB" id="A0A8J5YAA8"/>
<sequence length="840" mass="94585">MLALLISNLLYKHLICFLLHFLELLLLLVLLCLVFEVLSLYFLFKLAGRLLFCYYLFYIQVYLSKIILLSLVSLNFGHVHKEADSEQLKLKTKNITKCFAAETSFFSVSADVAPDENSLVRKRANKRSKIASDKSVHFVSLPNQVDEGIMVSQDVRSSYPSLVDPLCSIVPCNLPEFDGEYSTTKFRRQLTSLKISSKVFHENDSILGSQRLWVNQLTSLDFRDKNSGIRFCDKINSEMSLAQSSISECTIGRDAEENIAVNNPNGEGMINKNYKHPKDRAPHPWERALSLFYHKGCAKRLLAAKLLDCGSKANAEQIVAEDVSVFHNSGSNIQGMLSECNNDMKVPARKRMTIFTQKMYYFYMENKHSISLSLVDLLNLDFFNIASASRPGKRFKPDAQIEDGKRSPTMHFRHQKGERDVQGISSSSFLSFYAQRRLVVKTLFLFLIPQLSSGINGFKRYMVLSNQPETRLTRIGKPVRHDNSGNIFDGVGVMLHGSHISAPNLQKNWLGFQLVCNESQIPQCSPEALLTNNLRSFQYKVKIQNCCCLILSGEDNSPISSFPSSKDVITLDDLLGVKEVKKESRLGPSDFSKFGLHDLVIFSFSLPATNKQIPDACAVNSLILKDKRLTDSVTAGSALSPEKYMVLLNQSETRLTRIGKPVRHDNNGYLFDGVGIMLHGRPHFCTKFAKVIQHGGGRVFKTLLCLIQNLGAEKISMAVIVCEGENRVSRHLRQCASKRMIPIMPSSWIVRSLYSGKLLSFTEKKHTTLHAVMGSDCMISDNWTFLLFSVGFAKEGNQVKELEGHNFWLSMVPWNGKNRELVVHLFSCPGWPCFSPCVGI</sequence>
<dbReference type="Proteomes" id="UP000701853">
    <property type="component" value="Chromosome 10"/>
</dbReference>
<reference evidence="3 4" key="1">
    <citation type="journal article" date="2021" name="bioRxiv">
        <title>The Gossypium anomalum genome as a resource for cotton improvement and evolutionary analysis of hybrid incompatibility.</title>
        <authorList>
            <person name="Grover C.E."/>
            <person name="Yuan D."/>
            <person name="Arick M.A."/>
            <person name="Miller E.R."/>
            <person name="Hu G."/>
            <person name="Peterson D.G."/>
            <person name="Wendel J.F."/>
            <person name="Udall J.A."/>
        </authorList>
    </citation>
    <scope>NUCLEOTIDE SEQUENCE [LARGE SCALE GENOMIC DNA]</scope>
    <source>
        <strain evidence="3">JFW-Udall</strain>
        <tissue evidence="3">Leaf</tissue>
    </source>
</reference>
<evidence type="ECO:0000256" key="1">
    <source>
        <dbReference type="SAM" id="Phobius"/>
    </source>
</evidence>
<comment type="caution">
    <text evidence="3">The sequence shown here is derived from an EMBL/GenBank/DDBJ whole genome shotgun (WGS) entry which is preliminary data.</text>
</comment>
<dbReference type="GO" id="GO:0005634">
    <property type="term" value="C:nucleus"/>
    <property type="evidence" value="ECO:0007669"/>
    <property type="project" value="TreeGrafter"/>
</dbReference>
<keyword evidence="1" id="KW-0472">Membrane</keyword>
<keyword evidence="4" id="KW-1185">Reference proteome</keyword>
<name>A0A8J5YAA8_9ROSI</name>
<feature type="transmembrane region" description="Helical" evidence="1">
    <location>
        <begin position="20"/>
        <end position="44"/>
    </location>
</feature>
<dbReference type="EMBL" id="JAHUZN010000010">
    <property type="protein sequence ID" value="KAG8480734.1"/>
    <property type="molecule type" value="Genomic_DNA"/>
</dbReference>
<dbReference type="Pfam" id="PF18428">
    <property type="entry name" value="BRCT_3"/>
    <property type="match status" value="1"/>
</dbReference>
<feature type="domain" description="BRCT" evidence="2">
    <location>
        <begin position="666"/>
        <end position="766"/>
    </location>
</feature>
<dbReference type="PANTHER" id="PTHR15321">
    <property type="entry name" value="TUMOR SUPPRESSOR P53-BINDING PROTEIN 1"/>
    <property type="match status" value="1"/>
</dbReference>
<dbReference type="GO" id="GO:0000077">
    <property type="term" value="P:DNA damage checkpoint signaling"/>
    <property type="evidence" value="ECO:0007669"/>
    <property type="project" value="TreeGrafter"/>
</dbReference>
<evidence type="ECO:0000259" key="2">
    <source>
        <dbReference type="PROSITE" id="PS50172"/>
    </source>
</evidence>
<keyword evidence="1" id="KW-1133">Transmembrane helix</keyword>
<organism evidence="3 4">
    <name type="scientific">Gossypium anomalum</name>
    <dbReference type="NCBI Taxonomy" id="47600"/>
    <lineage>
        <taxon>Eukaryota</taxon>
        <taxon>Viridiplantae</taxon>
        <taxon>Streptophyta</taxon>
        <taxon>Embryophyta</taxon>
        <taxon>Tracheophyta</taxon>
        <taxon>Spermatophyta</taxon>
        <taxon>Magnoliopsida</taxon>
        <taxon>eudicotyledons</taxon>
        <taxon>Gunneridae</taxon>
        <taxon>Pentapetalae</taxon>
        <taxon>rosids</taxon>
        <taxon>malvids</taxon>
        <taxon>Malvales</taxon>
        <taxon>Malvaceae</taxon>
        <taxon>Malvoideae</taxon>
        <taxon>Gossypium</taxon>
    </lineage>
</organism>
<feature type="transmembrane region" description="Helical" evidence="1">
    <location>
        <begin position="51"/>
        <end position="72"/>
    </location>
</feature>
<keyword evidence="1" id="KW-0812">Transmembrane</keyword>
<dbReference type="GO" id="GO:0042393">
    <property type="term" value="F:histone binding"/>
    <property type="evidence" value="ECO:0007669"/>
    <property type="project" value="TreeGrafter"/>
</dbReference>
<dbReference type="OrthoDB" id="988602at2759"/>
<dbReference type="Gene3D" id="3.40.50.10190">
    <property type="entry name" value="BRCT domain"/>
    <property type="match status" value="1"/>
</dbReference>
<dbReference type="SUPFAM" id="SSF52113">
    <property type="entry name" value="BRCT domain"/>
    <property type="match status" value="1"/>
</dbReference>
<dbReference type="GO" id="GO:0045944">
    <property type="term" value="P:positive regulation of transcription by RNA polymerase II"/>
    <property type="evidence" value="ECO:0007669"/>
    <property type="project" value="TreeGrafter"/>
</dbReference>
<proteinExistence type="predicted"/>
<gene>
    <name evidence="3" type="ORF">CXB51_025411</name>
</gene>
<dbReference type="InterPro" id="IPR036420">
    <property type="entry name" value="BRCT_dom_sf"/>
</dbReference>
<dbReference type="PROSITE" id="PS50172">
    <property type="entry name" value="BRCT"/>
    <property type="match status" value="1"/>
</dbReference>